<feature type="compositionally biased region" description="Polar residues" evidence="1">
    <location>
        <begin position="113"/>
        <end position="126"/>
    </location>
</feature>
<sequence length="253" mass="27639">MIAVEQYQAATEQLASQTEQAALVLYGQYRAGQLDQADTALLLAALINRANATAVSLADVWLSIQIEYLTGDPVPTVGVLPVDGSERLVKAVNTILSEPTSYSRQKDIAAGQDLNSDSPANVTDASKAQAPNAKPVEAAPDTGPTEPSSTEPPQPDPQETQVARLARCEPLEAAQQASHDAMQQQPLVEGWIRHMDADPCQLCVWWWREGRVWPKAHPMPRHKGCNCQPKVVLRQEIQSTGYTRRLRGVTNDE</sequence>
<dbReference type="Proteomes" id="UP000294929">
    <property type="component" value="Unassembled WGS sequence"/>
</dbReference>
<name>A0A4R5WCP7_MYCMU</name>
<evidence type="ECO:0008006" key="4">
    <source>
        <dbReference type="Google" id="ProtNLM"/>
    </source>
</evidence>
<dbReference type="AlphaFoldDB" id="A0A4R5WCP7"/>
<feature type="region of interest" description="Disordered" evidence="1">
    <location>
        <begin position="110"/>
        <end position="161"/>
    </location>
</feature>
<comment type="caution">
    <text evidence="2">The sequence shown here is derived from an EMBL/GenBank/DDBJ whole genome shotgun (WGS) entry which is preliminary data.</text>
</comment>
<feature type="compositionally biased region" description="Low complexity" evidence="1">
    <location>
        <begin position="140"/>
        <end position="149"/>
    </location>
</feature>
<proteinExistence type="predicted"/>
<organism evidence="2 3">
    <name type="scientific">Mycolicibacterium mucogenicum</name>
    <name type="common">Mycobacterium mucogenicum</name>
    <dbReference type="NCBI Taxonomy" id="56689"/>
    <lineage>
        <taxon>Bacteria</taxon>
        <taxon>Bacillati</taxon>
        <taxon>Actinomycetota</taxon>
        <taxon>Actinomycetes</taxon>
        <taxon>Mycobacteriales</taxon>
        <taxon>Mycobacteriaceae</taxon>
        <taxon>Mycolicibacterium</taxon>
    </lineage>
</organism>
<protein>
    <recommendedName>
        <fullName evidence="4">Phage head morphogenesis domain-containing protein</fullName>
    </recommendedName>
</protein>
<gene>
    <name evidence="2" type="ORF">EUA03_19975</name>
</gene>
<accession>A0A4R5WCP7</accession>
<evidence type="ECO:0000313" key="2">
    <source>
        <dbReference type="EMBL" id="TDK86275.1"/>
    </source>
</evidence>
<dbReference type="RefSeq" id="WP_133427701.1">
    <property type="nucleotide sequence ID" value="NZ_SDLO01000019.1"/>
</dbReference>
<evidence type="ECO:0000313" key="3">
    <source>
        <dbReference type="Proteomes" id="UP000294929"/>
    </source>
</evidence>
<dbReference type="EMBL" id="SDLO01000019">
    <property type="protein sequence ID" value="TDK86275.1"/>
    <property type="molecule type" value="Genomic_DNA"/>
</dbReference>
<evidence type="ECO:0000256" key="1">
    <source>
        <dbReference type="SAM" id="MobiDB-lite"/>
    </source>
</evidence>
<reference evidence="2 3" key="1">
    <citation type="submission" date="2019-01" db="EMBL/GenBank/DDBJ databases">
        <title>High-quality-draft genome sequences of five non-tuberculosis mycobacteriaceae isolated from a nosocomial environment.</title>
        <authorList>
            <person name="Tiago I."/>
            <person name="Alarico S."/>
            <person name="Pereira S.G."/>
            <person name="Coelho C."/>
            <person name="Maranha A."/>
            <person name="Empadinhas N."/>
        </authorList>
    </citation>
    <scope>NUCLEOTIDE SEQUENCE [LARGE SCALE GENOMIC DNA]</scope>
    <source>
        <strain evidence="2 3">24AIII</strain>
    </source>
</reference>